<proteinExistence type="predicted"/>
<reference evidence="1 2" key="1">
    <citation type="journal article" date="2018" name="New Phytol.">
        <title>Phylogenomics of Endogonaceae and evolution of mycorrhizas within Mucoromycota.</title>
        <authorList>
            <person name="Chang Y."/>
            <person name="Desiro A."/>
            <person name="Na H."/>
            <person name="Sandor L."/>
            <person name="Lipzen A."/>
            <person name="Clum A."/>
            <person name="Barry K."/>
            <person name="Grigoriev I.V."/>
            <person name="Martin F.M."/>
            <person name="Stajich J.E."/>
            <person name="Smith M.E."/>
            <person name="Bonito G."/>
            <person name="Spatafora J.W."/>
        </authorList>
    </citation>
    <scope>NUCLEOTIDE SEQUENCE [LARGE SCALE GENOMIC DNA]</scope>
    <source>
        <strain evidence="1 2">GMNB39</strain>
    </source>
</reference>
<dbReference type="SUPFAM" id="SSF56112">
    <property type="entry name" value="Protein kinase-like (PK-like)"/>
    <property type="match status" value="2"/>
</dbReference>
<organism evidence="1 2">
    <name type="scientific">Jimgerdemannia flammicorona</name>
    <dbReference type="NCBI Taxonomy" id="994334"/>
    <lineage>
        <taxon>Eukaryota</taxon>
        <taxon>Fungi</taxon>
        <taxon>Fungi incertae sedis</taxon>
        <taxon>Mucoromycota</taxon>
        <taxon>Mucoromycotina</taxon>
        <taxon>Endogonomycetes</taxon>
        <taxon>Endogonales</taxon>
        <taxon>Endogonaceae</taxon>
        <taxon>Jimgerdemannia</taxon>
    </lineage>
</organism>
<dbReference type="InterPro" id="IPR017441">
    <property type="entry name" value="Protein_kinase_ATP_BS"/>
</dbReference>
<dbReference type="AlphaFoldDB" id="A0A433DFH9"/>
<dbReference type="GO" id="GO:0005524">
    <property type="term" value="F:ATP binding"/>
    <property type="evidence" value="ECO:0007669"/>
    <property type="project" value="UniProtKB-UniRule"/>
</dbReference>
<keyword evidence="2" id="KW-1185">Reference proteome</keyword>
<evidence type="ECO:0000313" key="1">
    <source>
        <dbReference type="EMBL" id="RUP49610.1"/>
    </source>
</evidence>
<dbReference type="Gene3D" id="1.10.510.10">
    <property type="entry name" value="Transferase(Phosphotransferase) domain 1"/>
    <property type="match status" value="1"/>
</dbReference>
<sequence length="295" mass="33245">MSSHLEQALSTLTQTPFDKLRDDEKEYILKLKRDLPFDDELAQHLAELGLSALLPYLVWIPFSMFIGGIRKLGQGGFATVYKGTLRYTDGDSGKVVKQDFALKEVDVSMLQEIVMSVIMNIKGNIWRCFARTLGLTSRPESGKFLLVMEYAAGAYQSIINDCWNIDPSKRPTAAEVSRHLYVYRASLKIYSRGWLPGTTPLRIFYHKYIRHPPSPETKAYVSRRVTEHHRNLKAEQNGDSDTFTFVSGMSSASSLAHRSQYYTRSQLAEFSQSLTSAALKKVPESPLTADSAKTS</sequence>
<gene>
    <name evidence="1" type="ORF">BC936DRAFT_142059</name>
</gene>
<dbReference type="Proteomes" id="UP000268093">
    <property type="component" value="Unassembled WGS sequence"/>
</dbReference>
<evidence type="ECO:0000313" key="2">
    <source>
        <dbReference type="Proteomes" id="UP000268093"/>
    </source>
</evidence>
<comment type="caution">
    <text evidence="1">The sequence shown here is derived from an EMBL/GenBank/DDBJ whole genome shotgun (WGS) entry which is preliminary data.</text>
</comment>
<dbReference type="EMBL" id="RBNI01002142">
    <property type="protein sequence ID" value="RUP49610.1"/>
    <property type="molecule type" value="Genomic_DNA"/>
</dbReference>
<dbReference type="InterPro" id="IPR011009">
    <property type="entry name" value="Kinase-like_dom_sf"/>
</dbReference>
<protein>
    <submittedName>
        <fullName evidence="1">Uncharacterized protein</fullName>
    </submittedName>
</protein>
<dbReference type="PROSITE" id="PS00107">
    <property type="entry name" value="PROTEIN_KINASE_ATP"/>
    <property type="match status" value="1"/>
</dbReference>
<dbReference type="OrthoDB" id="544350at2759"/>
<accession>A0A433DFH9</accession>
<name>A0A433DFH9_9FUNG</name>